<dbReference type="Proteomes" id="UP000821865">
    <property type="component" value="Chromosome 9"/>
</dbReference>
<name>A0ACB8C6D5_DERSI</name>
<protein>
    <submittedName>
        <fullName evidence="1">Uncharacterized protein</fullName>
    </submittedName>
</protein>
<dbReference type="EMBL" id="CM023478">
    <property type="protein sequence ID" value="KAH7934392.1"/>
    <property type="molecule type" value="Genomic_DNA"/>
</dbReference>
<keyword evidence="2" id="KW-1185">Reference proteome</keyword>
<proteinExistence type="predicted"/>
<sequence length="385" mass="43140">MPCTMANHFKWYGLLCLLSGTLYVRGLQRGPARAVVSLKSWYTLYASCCVLALYAGEFAYILKGSRSEFQGSQLSTKISYVLIYGFAQLKVAVNIATSAFKASELLEFFRAAQRFERDSGFRPSRESFAMSKVFLVFRTVMAAMYCGAAAMTFVFLADHYNEMPSLASSVFLKTLTVLDLLLYIPHDTVYSIAMRPCCEVLVAYIRAQYEELTLVAKKTDPLSRMQTVRRLEMVRLNLCAVRDLKRRLERVWKWPLLLAGASVLLSMSVDAAAAFYKAVSREGIFLSAVFSAYQAVDFADLSMLSQAMINEASHLKAVLKTMVIRDSPECYINQVRFLYDAVQPPDMGLKCGNFFKLDTPLVVTMAGAIITFAVILVQTVDQARN</sequence>
<organism evidence="1 2">
    <name type="scientific">Dermacentor silvarum</name>
    <name type="common">Tick</name>
    <dbReference type="NCBI Taxonomy" id="543639"/>
    <lineage>
        <taxon>Eukaryota</taxon>
        <taxon>Metazoa</taxon>
        <taxon>Ecdysozoa</taxon>
        <taxon>Arthropoda</taxon>
        <taxon>Chelicerata</taxon>
        <taxon>Arachnida</taxon>
        <taxon>Acari</taxon>
        <taxon>Parasitiformes</taxon>
        <taxon>Ixodida</taxon>
        <taxon>Ixodoidea</taxon>
        <taxon>Ixodidae</taxon>
        <taxon>Rhipicephalinae</taxon>
        <taxon>Dermacentor</taxon>
    </lineage>
</organism>
<reference evidence="1" key="1">
    <citation type="submission" date="2020-05" db="EMBL/GenBank/DDBJ databases">
        <title>Large-scale comparative analyses of tick genomes elucidate their genetic diversity and vector capacities.</title>
        <authorList>
            <person name="Jia N."/>
            <person name="Wang J."/>
            <person name="Shi W."/>
            <person name="Du L."/>
            <person name="Sun Y."/>
            <person name="Zhan W."/>
            <person name="Jiang J."/>
            <person name="Wang Q."/>
            <person name="Zhang B."/>
            <person name="Ji P."/>
            <person name="Sakyi L.B."/>
            <person name="Cui X."/>
            <person name="Yuan T."/>
            <person name="Jiang B."/>
            <person name="Yang W."/>
            <person name="Lam T.T.-Y."/>
            <person name="Chang Q."/>
            <person name="Ding S."/>
            <person name="Wang X."/>
            <person name="Zhu J."/>
            <person name="Ruan X."/>
            <person name="Zhao L."/>
            <person name="Wei J."/>
            <person name="Que T."/>
            <person name="Du C."/>
            <person name="Cheng J."/>
            <person name="Dai P."/>
            <person name="Han X."/>
            <person name="Huang E."/>
            <person name="Gao Y."/>
            <person name="Liu J."/>
            <person name="Shao H."/>
            <person name="Ye R."/>
            <person name="Li L."/>
            <person name="Wei W."/>
            <person name="Wang X."/>
            <person name="Wang C."/>
            <person name="Yang T."/>
            <person name="Huo Q."/>
            <person name="Li W."/>
            <person name="Guo W."/>
            <person name="Chen H."/>
            <person name="Zhou L."/>
            <person name="Ni X."/>
            <person name="Tian J."/>
            <person name="Zhou Y."/>
            <person name="Sheng Y."/>
            <person name="Liu T."/>
            <person name="Pan Y."/>
            <person name="Xia L."/>
            <person name="Li J."/>
            <person name="Zhao F."/>
            <person name="Cao W."/>
        </authorList>
    </citation>
    <scope>NUCLEOTIDE SEQUENCE</scope>
    <source>
        <strain evidence="1">Dsil-2018</strain>
    </source>
</reference>
<gene>
    <name evidence="1" type="ORF">HPB49_025444</name>
</gene>
<evidence type="ECO:0000313" key="2">
    <source>
        <dbReference type="Proteomes" id="UP000821865"/>
    </source>
</evidence>
<accession>A0ACB8C6D5</accession>
<comment type="caution">
    <text evidence="1">The sequence shown here is derived from an EMBL/GenBank/DDBJ whole genome shotgun (WGS) entry which is preliminary data.</text>
</comment>
<evidence type="ECO:0000313" key="1">
    <source>
        <dbReference type="EMBL" id="KAH7934392.1"/>
    </source>
</evidence>